<comment type="caution">
    <text evidence="2">The sequence shown here is derived from an EMBL/GenBank/DDBJ whole genome shotgun (WGS) entry which is preliminary data.</text>
</comment>
<keyword evidence="1" id="KW-0436">Ligase</keyword>
<dbReference type="AlphaFoldDB" id="A0A1F7UL73"/>
<reference evidence="2 3" key="1">
    <citation type="journal article" date="2016" name="Nat. Commun.">
        <title>Thousands of microbial genomes shed light on interconnected biogeochemical processes in an aquifer system.</title>
        <authorList>
            <person name="Anantharaman K."/>
            <person name="Brown C.T."/>
            <person name="Hug L.A."/>
            <person name="Sharon I."/>
            <person name="Castelle C.J."/>
            <person name="Probst A.J."/>
            <person name="Thomas B.C."/>
            <person name="Singh A."/>
            <person name="Wilkins M.J."/>
            <person name="Karaoz U."/>
            <person name="Brodie E.L."/>
            <person name="Williams K.H."/>
            <person name="Hubbard S.S."/>
            <person name="Banfield J.F."/>
        </authorList>
    </citation>
    <scope>NUCLEOTIDE SEQUENCE [LARGE SCALE GENOMIC DNA]</scope>
</reference>
<dbReference type="GO" id="GO:0006412">
    <property type="term" value="P:translation"/>
    <property type="evidence" value="ECO:0007669"/>
    <property type="project" value="UniProtKB-UniRule"/>
</dbReference>
<dbReference type="PANTHER" id="PTHR15004">
    <property type="entry name" value="GLUTAMYL-TRNA(GLN) AMIDOTRANSFERASE SUBUNIT C, MITOCHONDRIAL"/>
    <property type="match status" value="1"/>
</dbReference>
<evidence type="ECO:0000313" key="3">
    <source>
        <dbReference type="Proteomes" id="UP000176603"/>
    </source>
</evidence>
<dbReference type="GO" id="GO:0005524">
    <property type="term" value="F:ATP binding"/>
    <property type="evidence" value="ECO:0007669"/>
    <property type="project" value="UniProtKB-KW"/>
</dbReference>
<comment type="similarity">
    <text evidence="1">Belongs to the GatC family.</text>
</comment>
<dbReference type="GO" id="GO:0050566">
    <property type="term" value="F:asparaginyl-tRNA synthase (glutamine-hydrolyzing) activity"/>
    <property type="evidence" value="ECO:0007669"/>
    <property type="project" value="RHEA"/>
</dbReference>
<dbReference type="Gene3D" id="1.10.20.60">
    <property type="entry name" value="Glu-tRNAGln amidotransferase C subunit, N-terminal domain"/>
    <property type="match status" value="1"/>
</dbReference>
<dbReference type="GO" id="GO:0050567">
    <property type="term" value="F:glutaminyl-tRNA synthase (glutamine-hydrolyzing) activity"/>
    <property type="evidence" value="ECO:0007669"/>
    <property type="project" value="UniProtKB-UniRule"/>
</dbReference>
<dbReference type="HAMAP" id="MF_00122">
    <property type="entry name" value="GatC"/>
    <property type="match status" value="1"/>
</dbReference>
<gene>
    <name evidence="1" type="primary">gatC</name>
    <name evidence="2" type="ORF">A3E39_02225</name>
</gene>
<keyword evidence="1" id="KW-0067">ATP-binding</keyword>
<accession>A0A1F7UL73</accession>
<comment type="catalytic activity">
    <reaction evidence="1">
        <text>L-glutamyl-tRNA(Gln) + L-glutamine + ATP + H2O = L-glutaminyl-tRNA(Gln) + L-glutamate + ADP + phosphate + H(+)</text>
        <dbReference type="Rhea" id="RHEA:17521"/>
        <dbReference type="Rhea" id="RHEA-COMP:9681"/>
        <dbReference type="Rhea" id="RHEA-COMP:9684"/>
        <dbReference type="ChEBI" id="CHEBI:15377"/>
        <dbReference type="ChEBI" id="CHEBI:15378"/>
        <dbReference type="ChEBI" id="CHEBI:29985"/>
        <dbReference type="ChEBI" id="CHEBI:30616"/>
        <dbReference type="ChEBI" id="CHEBI:43474"/>
        <dbReference type="ChEBI" id="CHEBI:58359"/>
        <dbReference type="ChEBI" id="CHEBI:78520"/>
        <dbReference type="ChEBI" id="CHEBI:78521"/>
        <dbReference type="ChEBI" id="CHEBI:456216"/>
    </reaction>
</comment>
<dbReference type="Proteomes" id="UP000176603">
    <property type="component" value="Unassembled WGS sequence"/>
</dbReference>
<protein>
    <recommendedName>
        <fullName evidence="1">Aspartyl/glutamyl-tRNA(Asn/Gln) amidotransferase subunit C</fullName>
        <shortName evidence="1">Asp/Glu-ADT subunit C</shortName>
        <ecNumber evidence="1">6.3.5.-</ecNumber>
    </recommendedName>
</protein>
<evidence type="ECO:0000313" key="2">
    <source>
        <dbReference type="EMBL" id="OGL79040.1"/>
    </source>
</evidence>
<proteinExistence type="inferred from homology"/>
<comment type="catalytic activity">
    <reaction evidence="1">
        <text>L-aspartyl-tRNA(Asn) + L-glutamine + ATP + H2O = L-asparaginyl-tRNA(Asn) + L-glutamate + ADP + phosphate + 2 H(+)</text>
        <dbReference type="Rhea" id="RHEA:14513"/>
        <dbReference type="Rhea" id="RHEA-COMP:9674"/>
        <dbReference type="Rhea" id="RHEA-COMP:9677"/>
        <dbReference type="ChEBI" id="CHEBI:15377"/>
        <dbReference type="ChEBI" id="CHEBI:15378"/>
        <dbReference type="ChEBI" id="CHEBI:29985"/>
        <dbReference type="ChEBI" id="CHEBI:30616"/>
        <dbReference type="ChEBI" id="CHEBI:43474"/>
        <dbReference type="ChEBI" id="CHEBI:58359"/>
        <dbReference type="ChEBI" id="CHEBI:78515"/>
        <dbReference type="ChEBI" id="CHEBI:78516"/>
        <dbReference type="ChEBI" id="CHEBI:456216"/>
    </reaction>
</comment>
<sequence>MPLTREDVAALAHLARIGLSDDEIARAEKELENVLKYVDRLQKVDTSGVEEAAPPAVAAASFREDAVIACDEVGRQTILSNFPARQIDLLKAPAVFDAPKK</sequence>
<evidence type="ECO:0000256" key="1">
    <source>
        <dbReference type="HAMAP-Rule" id="MF_00122"/>
    </source>
</evidence>
<dbReference type="InterPro" id="IPR036113">
    <property type="entry name" value="Asp/Glu-ADT_sf_sub_c"/>
</dbReference>
<dbReference type="Pfam" id="PF02686">
    <property type="entry name" value="GatC"/>
    <property type="match status" value="1"/>
</dbReference>
<name>A0A1F7UL73_9BACT</name>
<dbReference type="GO" id="GO:0070681">
    <property type="term" value="P:glutaminyl-tRNAGln biosynthesis via transamidation"/>
    <property type="evidence" value="ECO:0007669"/>
    <property type="project" value="TreeGrafter"/>
</dbReference>
<comment type="function">
    <text evidence="1">Allows the formation of correctly charged Asn-tRNA(Asn) or Gln-tRNA(Gln) through the transamidation of misacylated Asp-tRNA(Asn) or Glu-tRNA(Gln) in organisms which lack either or both of asparaginyl-tRNA or glutaminyl-tRNA synthetases. The reaction takes place in the presence of glutamine and ATP through an activated phospho-Asp-tRNA(Asn) or phospho-Glu-tRNA(Gln).</text>
</comment>
<keyword evidence="1" id="KW-0547">Nucleotide-binding</keyword>
<dbReference type="STRING" id="1802399.A3E39_02225"/>
<dbReference type="GO" id="GO:0006450">
    <property type="term" value="P:regulation of translational fidelity"/>
    <property type="evidence" value="ECO:0007669"/>
    <property type="project" value="InterPro"/>
</dbReference>
<dbReference type="SUPFAM" id="SSF141000">
    <property type="entry name" value="Glu-tRNAGln amidotransferase C subunit"/>
    <property type="match status" value="1"/>
</dbReference>
<organism evidence="2 3">
    <name type="scientific">Candidatus Uhrbacteria bacterium RIFCSPHIGHO2_12_FULL_60_25</name>
    <dbReference type="NCBI Taxonomy" id="1802399"/>
    <lineage>
        <taxon>Bacteria</taxon>
        <taxon>Candidatus Uhriibacteriota</taxon>
    </lineage>
</organism>
<comment type="subunit">
    <text evidence="1">Heterotrimer of A, B and C subunits.</text>
</comment>
<dbReference type="EC" id="6.3.5.-" evidence="1"/>
<dbReference type="PANTHER" id="PTHR15004:SF0">
    <property type="entry name" value="GLUTAMYL-TRNA(GLN) AMIDOTRANSFERASE SUBUNIT C, MITOCHONDRIAL"/>
    <property type="match status" value="1"/>
</dbReference>
<keyword evidence="1" id="KW-0648">Protein biosynthesis</keyword>
<dbReference type="NCBIfam" id="TIGR00135">
    <property type="entry name" value="gatC"/>
    <property type="match status" value="1"/>
</dbReference>
<dbReference type="InterPro" id="IPR003837">
    <property type="entry name" value="GatC"/>
</dbReference>
<dbReference type="EMBL" id="MGEH01000018">
    <property type="protein sequence ID" value="OGL79040.1"/>
    <property type="molecule type" value="Genomic_DNA"/>
</dbReference>